<dbReference type="Pfam" id="PF02780">
    <property type="entry name" value="Transketolase_C"/>
    <property type="match status" value="1"/>
</dbReference>
<dbReference type="PANTHER" id="PTHR43322:SF5">
    <property type="entry name" value="1-DEOXY-D-XYLULOSE-5-PHOSPHATE SYNTHASE, CHLOROPLASTIC"/>
    <property type="match status" value="1"/>
</dbReference>
<dbReference type="Gene3D" id="3.40.50.970">
    <property type="match status" value="2"/>
</dbReference>
<dbReference type="GO" id="GO:0016114">
    <property type="term" value="P:terpenoid biosynthetic process"/>
    <property type="evidence" value="ECO:0007669"/>
    <property type="project" value="UniProtKB-UniRule"/>
</dbReference>
<dbReference type="CDD" id="cd07033">
    <property type="entry name" value="TPP_PYR_DXS_TK_like"/>
    <property type="match status" value="1"/>
</dbReference>
<keyword evidence="14" id="KW-1185">Reference proteome</keyword>
<evidence type="ECO:0000256" key="10">
    <source>
        <dbReference type="ARBA" id="ARBA00055605"/>
    </source>
</evidence>
<dbReference type="GO" id="GO:0009228">
    <property type="term" value="P:thiamine biosynthetic process"/>
    <property type="evidence" value="ECO:0007669"/>
    <property type="project" value="UniProtKB-UniRule"/>
</dbReference>
<proteinExistence type="inferred from homology"/>
<dbReference type="HAMAP" id="MF_00315">
    <property type="entry name" value="DXP_synth"/>
    <property type="match status" value="1"/>
</dbReference>
<evidence type="ECO:0000313" key="14">
    <source>
        <dbReference type="Proteomes" id="UP000322981"/>
    </source>
</evidence>
<dbReference type="FunFam" id="3.40.50.920:FF:000002">
    <property type="entry name" value="1-deoxy-D-xylulose-5-phosphate synthase"/>
    <property type="match status" value="1"/>
</dbReference>
<comment type="catalytic activity">
    <reaction evidence="11">
        <text>D-glyceraldehyde 3-phosphate + pyruvate + H(+) = 1-deoxy-D-xylulose 5-phosphate + CO2</text>
        <dbReference type="Rhea" id="RHEA:12605"/>
        <dbReference type="ChEBI" id="CHEBI:15361"/>
        <dbReference type="ChEBI" id="CHEBI:15378"/>
        <dbReference type="ChEBI" id="CHEBI:16526"/>
        <dbReference type="ChEBI" id="CHEBI:57792"/>
        <dbReference type="ChEBI" id="CHEBI:59776"/>
        <dbReference type="EC" id="2.2.1.7"/>
    </reaction>
</comment>
<dbReference type="GO" id="GO:0000287">
    <property type="term" value="F:magnesium ion binding"/>
    <property type="evidence" value="ECO:0007669"/>
    <property type="project" value="UniProtKB-UniRule"/>
</dbReference>
<dbReference type="GO" id="GO:0005829">
    <property type="term" value="C:cytosol"/>
    <property type="evidence" value="ECO:0007669"/>
    <property type="project" value="TreeGrafter"/>
</dbReference>
<dbReference type="Gene3D" id="3.40.50.920">
    <property type="match status" value="1"/>
</dbReference>
<evidence type="ECO:0000256" key="7">
    <source>
        <dbReference type="ARBA" id="ARBA00022977"/>
    </source>
</evidence>
<keyword evidence="4 11" id="KW-0808">Transferase</keyword>
<evidence type="ECO:0000256" key="1">
    <source>
        <dbReference type="ARBA" id="ARBA00004980"/>
    </source>
</evidence>
<keyword evidence="8 11" id="KW-0786">Thiamine pyrophosphate</keyword>
<feature type="binding site" evidence="11">
    <location>
        <position position="189"/>
    </location>
    <ligand>
        <name>thiamine diphosphate</name>
        <dbReference type="ChEBI" id="CHEBI:58937"/>
    </ligand>
</feature>
<dbReference type="InterPro" id="IPR033248">
    <property type="entry name" value="Transketolase_C"/>
</dbReference>
<evidence type="ECO:0000256" key="4">
    <source>
        <dbReference type="ARBA" id="ARBA00022679"/>
    </source>
</evidence>
<protein>
    <recommendedName>
        <fullName evidence="11">1-deoxy-D-xylulose-5-phosphate synthase</fullName>
        <ecNumber evidence="11">2.2.1.7</ecNumber>
    </recommendedName>
    <alternativeName>
        <fullName evidence="11">1-deoxyxylulose-5-phosphate synthase</fullName>
        <shortName evidence="11">DXP synthase</shortName>
        <shortName evidence="11">DXPS</shortName>
    </alternativeName>
</protein>
<name>A0A5M8FJN6_9GAMM</name>
<dbReference type="SMART" id="SM00861">
    <property type="entry name" value="Transket_pyr"/>
    <property type="match status" value="1"/>
</dbReference>
<feature type="binding site" evidence="11">
    <location>
        <begin position="129"/>
        <end position="131"/>
    </location>
    <ligand>
        <name>thiamine diphosphate</name>
        <dbReference type="ChEBI" id="CHEBI:58937"/>
    </ligand>
</feature>
<evidence type="ECO:0000256" key="11">
    <source>
        <dbReference type="HAMAP-Rule" id="MF_00315"/>
    </source>
</evidence>
<feature type="binding site" evidence="11">
    <location>
        <position position="296"/>
    </location>
    <ligand>
        <name>thiamine diphosphate</name>
        <dbReference type="ChEBI" id="CHEBI:58937"/>
    </ligand>
</feature>
<dbReference type="SUPFAM" id="SSF52518">
    <property type="entry name" value="Thiamin diphosphate-binding fold (THDP-binding)"/>
    <property type="match status" value="2"/>
</dbReference>
<keyword evidence="5 11" id="KW-0479">Metal-binding</keyword>
<comment type="pathway">
    <text evidence="1 11">Metabolic intermediate biosynthesis; 1-deoxy-D-xylulose 5-phosphate biosynthesis; 1-deoxy-D-xylulose 5-phosphate from D-glyceraldehyde 3-phosphate and pyruvate: step 1/1.</text>
</comment>
<reference evidence="13 14" key="1">
    <citation type="submission" date="2019-09" db="EMBL/GenBank/DDBJ databases">
        <title>Whole-genome sequence of the purple sulfur bacterium Thiohalocapsa marina DSM 19078.</title>
        <authorList>
            <person name="Kyndt J.A."/>
            <person name="Meyer T.E."/>
        </authorList>
    </citation>
    <scope>NUCLEOTIDE SEQUENCE [LARGE SCALE GENOMIC DNA]</scope>
    <source>
        <strain evidence="13 14">DSM 19078</strain>
    </source>
</reference>
<organism evidence="13 14">
    <name type="scientific">Thiohalocapsa marina</name>
    <dbReference type="NCBI Taxonomy" id="424902"/>
    <lineage>
        <taxon>Bacteria</taxon>
        <taxon>Pseudomonadati</taxon>
        <taxon>Pseudomonadota</taxon>
        <taxon>Gammaproteobacteria</taxon>
        <taxon>Chromatiales</taxon>
        <taxon>Chromatiaceae</taxon>
        <taxon>Thiohalocapsa</taxon>
    </lineage>
</organism>
<dbReference type="InterPro" id="IPR029061">
    <property type="entry name" value="THDP-binding"/>
</dbReference>
<feature type="binding site" evidence="11">
    <location>
        <position position="189"/>
    </location>
    <ligand>
        <name>Mg(2+)</name>
        <dbReference type="ChEBI" id="CHEBI:18420"/>
    </ligand>
</feature>
<dbReference type="InterPro" id="IPR009014">
    <property type="entry name" value="Transketo_C/PFOR_II"/>
</dbReference>
<comment type="similarity">
    <text evidence="2 11">Belongs to the transketolase family. DXPS subfamily.</text>
</comment>
<comment type="subunit">
    <text evidence="3 11">Homodimer.</text>
</comment>
<dbReference type="FunFam" id="3.40.50.970:FF:000005">
    <property type="entry name" value="1-deoxy-D-xylulose-5-phosphate synthase"/>
    <property type="match status" value="1"/>
</dbReference>
<dbReference type="GO" id="GO:0019288">
    <property type="term" value="P:isopentenyl diphosphate biosynthetic process, methylerythritol 4-phosphate pathway"/>
    <property type="evidence" value="ECO:0007669"/>
    <property type="project" value="TreeGrafter"/>
</dbReference>
<evidence type="ECO:0000256" key="8">
    <source>
        <dbReference type="ARBA" id="ARBA00023052"/>
    </source>
</evidence>
<dbReference type="UniPathway" id="UPA00064">
    <property type="reaction ID" value="UER00091"/>
</dbReference>
<dbReference type="InterPro" id="IPR020826">
    <property type="entry name" value="Transketolase_BS"/>
</dbReference>
<dbReference type="Pfam" id="PF02779">
    <property type="entry name" value="Transket_pyr"/>
    <property type="match status" value="1"/>
</dbReference>
<comment type="cofactor">
    <cofactor evidence="11">
        <name>thiamine diphosphate</name>
        <dbReference type="ChEBI" id="CHEBI:58937"/>
    </cofactor>
    <text evidence="11">Binds 1 thiamine pyrophosphate per subunit.</text>
</comment>
<dbReference type="PROSITE" id="PS00801">
    <property type="entry name" value="TRANSKETOLASE_1"/>
    <property type="match status" value="1"/>
</dbReference>
<dbReference type="EC" id="2.2.1.7" evidence="11"/>
<dbReference type="GO" id="GO:0008661">
    <property type="term" value="F:1-deoxy-D-xylulose-5-phosphate synthase activity"/>
    <property type="evidence" value="ECO:0007669"/>
    <property type="project" value="UniProtKB-UniRule"/>
</dbReference>
<comment type="cofactor">
    <cofactor evidence="11">
        <name>Mg(2+)</name>
        <dbReference type="ChEBI" id="CHEBI:18420"/>
    </cofactor>
    <text evidence="11">Binds 1 Mg(2+) ion per subunit.</text>
</comment>
<evidence type="ECO:0000256" key="9">
    <source>
        <dbReference type="ARBA" id="ARBA00023229"/>
    </source>
</evidence>
<keyword evidence="6 11" id="KW-0460">Magnesium</keyword>
<accession>A0A5M8FJN6</accession>
<dbReference type="InterPro" id="IPR049557">
    <property type="entry name" value="Transketolase_CS"/>
</dbReference>
<dbReference type="NCBIfam" id="NF003933">
    <property type="entry name" value="PRK05444.2-2"/>
    <property type="match status" value="1"/>
</dbReference>
<dbReference type="GO" id="GO:0030976">
    <property type="term" value="F:thiamine pyrophosphate binding"/>
    <property type="evidence" value="ECO:0007669"/>
    <property type="project" value="UniProtKB-UniRule"/>
</dbReference>
<dbReference type="Pfam" id="PF13292">
    <property type="entry name" value="DXP_synthase_N"/>
    <property type="match status" value="1"/>
</dbReference>
<gene>
    <name evidence="11" type="primary">dxs</name>
    <name evidence="13" type="ORF">F2Q65_15715</name>
</gene>
<dbReference type="NCBIfam" id="TIGR00204">
    <property type="entry name" value="dxs"/>
    <property type="match status" value="1"/>
</dbReference>
<dbReference type="RefSeq" id="WP_150094363.1">
    <property type="nucleotide sequence ID" value="NZ_JBFUOH010000111.1"/>
</dbReference>
<dbReference type="InterPro" id="IPR005475">
    <property type="entry name" value="Transketolase-like_Pyr-bd"/>
</dbReference>
<comment type="caution">
    <text evidence="13">The sequence shown here is derived from an EMBL/GenBank/DDBJ whole genome shotgun (WGS) entry which is preliminary data.</text>
</comment>
<dbReference type="PANTHER" id="PTHR43322">
    <property type="entry name" value="1-D-DEOXYXYLULOSE 5-PHOSPHATE SYNTHASE-RELATED"/>
    <property type="match status" value="1"/>
</dbReference>
<dbReference type="PROSITE" id="PS00802">
    <property type="entry name" value="TRANSKETOLASE_2"/>
    <property type="match status" value="1"/>
</dbReference>
<feature type="binding site" evidence="11">
    <location>
        <position position="378"/>
    </location>
    <ligand>
        <name>thiamine diphosphate</name>
        <dbReference type="ChEBI" id="CHEBI:58937"/>
    </ligand>
</feature>
<dbReference type="SUPFAM" id="SSF52922">
    <property type="entry name" value="TK C-terminal domain-like"/>
    <property type="match status" value="1"/>
</dbReference>
<dbReference type="EMBL" id="VWXX01000033">
    <property type="protein sequence ID" value="KAA6183401.1"/>
    <property type="molecule type" value="Genomic_DNA"/>
</dbReference>
<comment type="function">
    <text evidence="10 11">Catalyzes the acyloin condensation reaction between C atoms 2 and 3 of pyruvate and glyceraldehyde 3-phosphate to yield 1-deoxy-D-xylulose-5-phosphate (DXP).</text>
</comment>
<evidence type="ECO:0000256" key="5">
    <source>
        <dbReference type="ARBA" id="ARBA00022723"/>
    </source>
</evidence>
<feature type="binding site" evidence="11">
    <location>
        <begin position="161"/>
        <end position="162"/>
    </location>
    <ligand>
        <name>thiamine diphosphate</name>
        <dbReference type="ChEBI" id="CHEBI:58937"/>
    </ligand>
</feature>
<evidence type="ECO:0000256" key="3">
    <source>
        <dbReference type="ARBA" id="ARBA00011738"/>
    </source>
</evidence>
<sequence length="650" mass="69502">MPDSSRTAPETDAERYPLLSTINDPTDLRALPASRLEPLAAELRAFLIDSVSRTGGHLAAGLGVVELSIALHYVFDTPEDRVVWDVGHQAYPHKILTGRRERMARMRKKGGLSGFPKRSESAYDTFGVGHSSTSISAALGMSIAARLKGERRHVIAVIGDGALGAGMAFEALNHGGPLDPDLLVILNDNEMSISPPVGAISGHLARLLSGRVYTSMREGSKSALAGMPQLRELVGRWEEHMKGMVMPSTMFEELGFNYIGPIDGHDMDAVVSTLQNMKKMPGPRLLHLVTKKGRGYEPAEHAPTTYHGVTPFDLKTGTIHKKKGGGKSYTQIFGDWLCDIAERDARALGITPAMREGSGMVEFSSRFPQRYFDVGIAEQHAVTLAAGMACEGMKPVVAIYSTFLQRAYDQLVHDVCLQGLDVTLAVDRAGLVGADGATHAGSFDLSYGRPLPNLVIMAPADENECRQMLETAYQHPGPAMVRYPRGTGPGVALQAELTTLPIGKGEIRRRGQGVALLAFGSRLAPALEVAERLDATVANMRFVKPIDEALILELAEEHQLLVTVEENTVAGGAGSAVSETLAAHGVIVHCLHLGLPDVCVDQAGHDEQLQVCGLDEDGIEASVRQEMQSLGLGAGADVAQAAMPKQAAVS</sequence>
<feature type="binding site" evidence="11">
    <location>
        <position position="160"/>
    </location>
    <ligand>
        <name>Mg(2+)</name>
        <dbReference type="ChEBI" id="CHEBI:18420"/>
    </ligand>
</feature>
<evidence type="ECO:0000256" key="2">
    <source>
        <dbReference type="ARBA" id="ARBA00011081"/>
    </source>
</evidence>
<dbReference type="CDD" id="cd02007">
    <property type="entry name" value="TPP_DXS"/>
    <property type="match status" value="1"/>
</dbReference>
<keyword evidence="9 11" id="KW-0414">Isoprene biosynthesis</keyword>
<feature type="domain" description="Transketolase-like pyrimidine-binding" evidence="12">
    <location>
        <begin position="327"/>
        <end position="491"/>
    </location>
</feature>
<dbReference type="InterPro" id="IPR005477">
    <property type="entry name" value="Dxylulose-5-P_synthase"/>
</dbReference>
<evidence type="ECO:0000259" key="12">
    <source>
        <dbReference type="SMART" id="SM00861"/>
    </source>
</evidence>
<keyword evidence="7 11" id="KW-0784">Thiamine biosynthesis</keyword>
<evidence type="ECO:0000313" key="13">
    <source>
        <dbReference type="EMBL" id="KAA6183401.1"/>
    </source>
</evidence>
<feature type="binding site" evidence="11">
    <location>
        <position position="88"/>
    </location>
    <ligand>
        <name>thiamine diphosphate</name>
        <dbReference type="ChEBI" id="CHEBI:58937"/>
    </ligand>
</feature>
<dbReference type="OrthoDB" id="9803371at2"/>
<dbReference type="AlphaFoldDB" id="A0A5M8FJN6"/>
<evidence type="ECO:0000256" key="6">
    <source>
        <dbReference type="ARBA" id="ARBA00022842"/>
    </source>
</evidence>
<dbReference type="Proteomes" id="UP000322981">
    <property type="component" value="Unassembled WGS sequence"/>
</dbReference>